<dbReference type="PATRIC" id="fig|1227496.3.peg.1451"/>
<keyword evidence="6" id="KW-0198">Cysteine biosynthesis</keyword>
<dbReference type="InterPro" id="IPR005856">
    <property type="entry name" value="Cys_synth"/>
</dbReference>
<dbReference type="PANTHER" id="PTHR10314">
    <property type="entry name" value="CYSTATHIONINE BETA-SYNTHASE"/>
    <property type="match status" value="1"/>
</dbReference>
<dbReference type="InterPro" id="IPR001926">
    <property type="entry name" value="TrpB-like_PALP"/>
</dbReference>
<evidence type="ECO:0000256" key="1">
    <source>
        <dbReference type="ARBA" id="ARBA00001933"/>
    </source>
</evidence>
<comment type="cofactor">
    <cofactor evidence="1">
        <name>pyridoxal 5'-phosphate</name>
        <dbReference type="ChEBI" id="CHEBI:597326"/>
    </cofactor>
</comment>
<proteinExistence type="inferred from homology"/>
<dbReference type="SUPFAM" id="SSF53686">
    <property type="entry name" value="Tryptophan synthase beta subunit-like PLP-dependent enzymes"/>
    <property type="match status" value="1"/>
</dbReference>
<dbReference type="InterPro" id="IPR050214">
    <property type="entry name" value="Cys_Synth/Cystath_Beta-Synth"/>
</dbReference>
<dbReference type="NCBIfam" id="TIGR01139">
    <property type="entry name" value="cysK"/>
    <property type="match status" value="1"/>
</dbReference>
<dbReference type="STRING" id="1227496.C489_07175"/>
<name>L9Y307_9EURY</name>
<sequence length="313" mass="32516">MDGTVEAAAEIDAVESVDELIGETPLIRLDGFADNCYGKIESHNPYSVKDRIARAIIDAAEEDGALESGGTVVESTSGNTGIGLAAVSAARGYDCVLTMPSSMSTERRQLLRALGADLELTPAEDGMGGANERAAELVADHEDAVLARQFENEANPAAHRETTGPEIWDATDGQVDAIVAGVGTGGTITGISEYIKEERGKSGFTSVAVEPAESPTLSELSSDGHDIQGIGPGFVPDILRTELVDETRAVEASAAKAAARKLGRDDGLLVGISAGAALAAAADYATEHPDELTVVVLPDTGERYLSTDLYDLE</sequence>
<keyword evidence="5" id="KW-0663">Pyridoxal phosphate</keyword>
<dbReference type="GO" id="GO:0006535">
    <property type="term" value="P:cysteine biosynthetic process from serine"/>
    <property type="evidence" value="ECO:0007669"/>
    <property type="project" value="InterPro"/>
</dbReference>
<evidence type="ECO:0000256" key="3">
    <source>
        <dbReference type="ARBA" id="ARBA00022605"/>
    </source>
</evidence>
<reference evidence="8 9" key="1">
    <citation type="journal article" date="2014" name="PLoS Genet.">
        <title>Phylogenetically driven sequencing of extremely halophilic archaea reveals strategies for static and dynamic osmo-response.</title>
        <authorList>
            <person name="Becker E.A."/>
            <person name="Seitzer P.M."/>
            <person name="Tritt A."/>
            <person name="Larsen D."/>
            <person name="Krusor M."/>
            <person name="Yao A.I."/>
            <person name="Wu D."/>
            <person name="Madern D."/>
            <person name="Eisen J.A."/>
            <person name="Darling A.E."/>
            <person name="Facciotti M.T."/>
        </authorList>
    </citation>
    <scope>NUCLEOTIDE SEQUENCE [LARGE SCALE GENOMIC DNA]</scope>
    <source>
        <strain evidence="8 9">JCM 10478</strain>
    </source>
</reference>
<evidence type="ECO:0000313" key="8">
    <source>
        <dbReference type="EMBL" id="ELY68464.1"/>
    </source>
</evidence>
<comment type="caution">
    <text evidence="8">The sequence shown here is derived from an EMBL/GenBank/DDBJ whole genome shotgun (WGS) entry which is preliminary data.</text>
</comment>
<evidence type="ECO:0000256" key="5">
    <source>
        <dbReference type="ARBA" id="ARBA00022898"/>
    </source>
</evidence>
<evidence type="ECO:0000256" key="6">
    <source>
        <dbReference type="ARBA" id="ARBA00023192"/>
    </source>
</evidence>
<dbReference type="EMBL" id="AOID01000022">
    <property type="protein sequence ID" value="ELY68464.1"/>
    <property type="molecule type" value="Genomic_DNA"/>
</dbReference>
<accession>L9Y307</accession>
<keyword evidence="3" id="KW-0028">Amino-acid biosynthesis</keyword>
<gene>
    <name evidence="8" type="ORF">C489_07175</name>
</gene>
<protein>
    <submittedName>
        <fullName evidence="8">Cysteine synthase A</fullName>
    </submittedName>
</protein>
<dbReference type="Gene3D" id="3.40.50.1100">
    <property type="match status" value="2"/>
</dbReference>
<dbReference type="Pfam" id="PF00291">
    <property type="entry name" value="PALP"/>
    <property type="match status" value="1"/>
</dbReference>
<evidence type="ECO:0000313" key="9">
    <source>
        <dbReference type="Proteomes" id="UP000011632"/>
    </source>
</evidence>
<dbReference type="GO" id="GO:0004124">
    <property type="term" value="F:cysteine synthase activity"/>
    <property type="evidence" value="ECO:0007669"/>
    <property type="project" value="InterPro"/>
</dbReference>
<dbReference type="RefSeq" id="WP_006430499.1">
    <property type="nucleotide sequence ID" value="NZ_AOID01000022.1"/>
</dbReference>
<comment type="similarity">
    <text evidence="2">Belongs to the cysteine synthase/cystathionine beta-synthase family.</text>
</comment>
<organism evidence="8 9">
    <name type="scientific">Natrinema versiforme JCM 10478</name>
    <dbReference type="NCBI Taxonomy" id="1227496"/>
    <lineage>
        <taxon>Archaea</taxon>
        <taxon>Methanobacteriati</taxon>
        <taxon>Methanobacteriota</taxon>
        <taxon>Stenosarchaea group</taxon>
        <taxon>Halobacteria</taxon>
        <taxon>Halobacteriales</taxon>
        <taxon>Natrialbaceae</taxon>
        <taxon>Natrinema</taxon>
    </lineage>
</organism>
<feature type="domain" description="Tryptophan synthase beta chain-like PALP" evidence="7">
    <location>
        <begin position="18"/>
        <end position="298"/>
    </location>
</feature>
<evidence type="ECO:0000256" key="2">
    <source>
        <dbReference type="ARBA" id="ARBA00007103"/>
    </source>
</evidence>
<keyword evidence="9" id="KW-1185">Reference proteome</keyword>
<dbReference type="FunFam" id="3.40.50.1100:FF:000006">
    <property type="entry name" value="Cysteine synthase"/>
    <property type="match status" value="1"/>
</dbReference>
<dbReference type="Proteomes" id="UP000011632">
    <property type="component" value="Unassembled WGS sequence"/>
</dbReference>
<evidence type="ECO:0000259" key="7">
    <source>
        <dbReference type="Pfam" id="PF00291"/>
    </source>
</evidence>
<evidence type="ECO:0000256" key="4">
    <source>
        <dbReference type="ARBA" id="ARBA00022679"/>
    </source>
</evidence>
<keyword evidence="4" id="KW-0808">Transferase</keyword>
<dbReference type="InterPro" id="IPR036052">
    <property type="entry name" value="TrpB-like_PALP_sf"/>
</dbReference>
<dbReference type="AlphaFoldDB" id="L9Y307"/>
<dbReference type="InterPro" id="IPR005859">
    <property type="entry name" value="CysK"/>
</dbReference>
<dbReference type="CDD" id="cd01561">
    <property type="entry name" value="CBS_like"/>
    <property type="match status" value="1"/>
</dbReference>
<dbReference type="NCBIfam" id="TIGR01136">
    <property type="entry name" value="cysKM"/>
    <property type="match status" value="1"/>
</dbReference>